<proteinExistence type="predicted"/>
<reference evidence="1" key="1">
    <citation type="submission" date="2014-09" db="EMBL/GenBank/DDBJ databases">
        <authorList>
            <person name="Magalhaes I.L.F."/>
            <person name="Oliveira U."/>
            <person name="Santos F.R."/>
            <person name="Vidigal T.H.D.A."/>
            <person name="Brescovit A.D."/>
            <person name="Santos A.J."/>
        </authorList>
    </citation>
    <scope>NUCLEOTIDE SEQUENCE</scope>
    <source>
        <tissue evidence="1">Shoot tissue taken approximately 20 cm above the soil surface</tissue>
    </source>
</reference>
<protein>
    <submittedName>
        <fullName evidence="1">Uncharacterized protein</fullName>
    </submittedName>
</protein>
<dbReference type="EMBL" id="GBRH01266033">
    <property type="protein sequence ID" value="JAD31862.1"/>
    <property type="molecule type" value="Transcribed_RNA"/>
</dbReference>
<name>A0A0A8ZAG0_ARUDO</name>
<evidence type="ECO:0000313" key="1">
    <source>
        <dbReference type="EMBL" id="JAD31862.1"/>
    </source>
</evidence>
<sequence length="16" mass="2021">MLLIKHPIHNPFRLYK</sequence>
<organism evidence="1">
    <name type="scientific">Arundo donax</name>
    <name type="common">Giant reed</name>
    <name type="synonym">Donax arundinaceus</name>
    <dbReference type="NCBI Taxonomy" id="35708"/>
    <lineage>
        <taxon>Eukaryota</taxon>
        <taxon>Viridiplantae</taxon>
        <taxon>Streptophyta</taxon>
        <taxon>Embryophyta</taxon>
        <taxon>Tracheophyta</taxon>
        <taxon>Spermatophyta</taxon>
        <taxon>Magnoliopsida</taxon>
        <taxon>Liliopsida</taxon>
        <taxon>Poales</taxon>
        <taxon>Poaceae</taxon>
        <taxon>PACMAD clade</taxon>
        <taxon>Arundinoideae</taxon>
        <taxon>Arundineae</taxon>
        <taxon>Arundo</taxon>
    </lineage>
</organism>
<reference evidence="1" key="2">
    <citation type="journal article" date="2015" name="Data Brief">
        <title>Shoot transcriptome of the giant reed, Arundo donax.</title>
        <authorList>
            <person name="Barrero R.A."/>
            <person name="Guerrero F.D."/>
            <person name="Moolhuijzen P."/>
            <person name="Goolsby J.A."/>
            <person name="Tidwell J."/>
            <person name="Bellgard S.E."/>
            <person name="Bellgard M.I."/>
        </authorList>
    </citation>
    <scope>NUCLEOTIDE SEQUENCE</scope>
    <source>
        <tissue evidence="1">Shoot tissue taken approximately 20 cm above the soil surface</tissue>
    </source>
</reference>
<dbReference type="AlphaFoldDB" id="A0A0A8ZAG0"/>
<accession>A0A0A8ZAG0</accession>